<dbReference type="Proteomes" id="UP000037069">
    <property type="component" value="Unassembled WGS sequence"/>
</dbReference>
<evidence type="ECO:0000256" key="10">
    <source>
        <dbReference type="ARBA" id="ARBA00047783"/>
    </source>
</evidence>
<keyword evidence="7" id="KW-0496">Mitochondrion</keyword>
<dbReference type="STRING" id="7375.A0A0L0CA35"/>
<keyword evidence="8" id="KW-0539">Nucleus</keyword>
<name>A0A0L0CA35_LUCCU</name>
<accession>A0A0L0CA35</accession>
<dbReference type="OrthoDB" id="408788at2759"/>
<dbReference type="InterPro" id="IPR029063">
    <property type="entry name" value="SAM-dependent_MTases_sf"/>
</dbReference>
<comment type="function">
    <text evidence="9">Involved in mitochondrial tRNA methylation. Specifically methylates the N1 position of guanosine-37 in various tRNAs. Methylation is not dependent on the nature of the nucleoside 5' of the target nucleoside. This is the first step in the biosynthesis of wybutosine (yW), a modified base adjacent to the anticodon of tRNAs and required for accurate decoding.</text>
</comment>
<evidence type="ECO:0000313" key="13">
    <source>
        <dbReference type="EMBL" id="KNC29111.1"/>
    </source>
</evidence>
<keyword evidence="3 13" id="KW-0489">Methyltransferase</keyword>
<dbReference type="PANTHER" id="PTHR23245:SF36">
    <property type="entry name" value="TRNA (GUANINE(37)-N1)-METHYLTRANSFERASE"/>
    <property type="match status" value="1"/>
</dbReference>
<dbReference type="Pfam" id="PF25133">
    <property type="entry name" value="TYW2_N_2"/>
    <property type="match status" value="1"/>
</dbReference>
<dbReference type="FunFam" id="3.30.300.110:FF:000001">
    <property type="entry name" value="tRNA (guanine(37)-N1)-methyltransferase"/>
    <property type="match status" value="1"/>
</dbReference>
<keyword evidence="4 13" id="KW-0808">Transferase</keyword>
<dbReference type="GO" id="GO:0005759">
    <property type="term" value="C:mitochondrial matrix"/>
    <property type="evidence" value="ECO:0007669"/>
    <property type="project" value="TreeGrafter"/>
</dbReference>
<dbReference type="Gene3D" id="3.30.300.110">
    <property type="entry name" value="Met-10+ protein-like domains"/>
    <property type="match status" value="1"/>
</dbReference>
<evidence type="ECO:0000256" key="8">
    <source>
        <dbReference type="ARBA" id="ARBA00023242"/>
    </source>
</evidence>
<dbReference type="InterPro" id="IPR025792">
    <property type="entry name" value="tRNA_Gua_MeTrfase_euk"/>
</dbReference>
<evidence type="ECO:0000256" key="3">
    <source>
        <dbReference type="ARBA" id="ARBA00022603"/>
    </source>
</evidence>
<organism evidence="13 14">
    <name type="scientific">Lucilia cuprina</name>
    <name type="common">Green bottle fly</name>
    <name type="synonym">Australian sheep blowfly</name>
    <dbReference type="NCBI Taxonomy" id="7375"/>
    <lineage>
        <taxon>Eukaryota</taxon>
        <taxon>Metazoa</taxon>
        <taxon>Ecdysozoa</taxon>
        <taxon>Arthropoda</taxon>
        <taxon>Hexapoda</taxon>
        <taxon>Insecta</taxon>
        <taxon>Pterygota</taxon>
        <taxon>Neoptera</taxon>
        <taxon>Endopterygota</taxon>
        <taxon>Diptera</taxon>
        <taxon>Brachycera</taxon>
        <taxon>Muscomorpha</taxon>
        <taxon>Oestroidea</taxon>
        <taxon>Calliphoridae</taxon>
        <taxon>Luciliinae</taxon>
        <taxon>Lucilia</taxon>
    </lineage>
</organism>
<dbReference type="InterPro" id="IPR056744">
    <property type="entry name" value="TRM5/TYW2-like_N"/>
</dbReference>
<evidence type="ECO:0000256" key="5">
    <source>
        <dbReference type="ARBA" id="ARBA00022691"/>
    </source>
</evidence>
<evidence type="ECO:0000256" key="9">
    <source>
        <dbReference type="ARBA" id="ARBA00045951"/>
    </source>
</evidence>
<keyword evidence="5" id="KW-0949">S-adenosyl-L-methionine</keyword>
<dbReference type="EMBL" id="JRES01000692">
    <property type="protein sequence ID" value="KNC29111.1"/>
    <property type="molecule type" value="Genomic_DNA"/>
</dbReference>
<dbReference type="OMA" id="VGSHSQF"/>
<dbReference type="AlphaFoldDB" id="A0A0L0CA35"/>
<dbReference type="PANTHER" id="PTHR23245">
    <property type="entry name" value="TRNA METHYLTRANSFERASE"/>
    <property type="match status" value="1"/>
</dbReference>
<comment type="similarity">
    <text evidence="1">Belongs to the class I-like SAM-binding methyltransferase superfamily. TRM5/TYW2 family.</text>
</comment>
<dbReference type="InterPro" id="IPR056743">
    <property type="entry name" value="TRM5-TYW2-like_MTfase"/>
</dbReference>
<evidence type="ECO:0000256" key="6">
    <source>
        <dbReference type="ARBA" id="ARBA00022694"/>
    </source>
</evidence>
<feature type="region of interest" description="Disordered" evidence="11">
    <location>
        <begin position="535"/>
        <end position="581"/>
    </location>
</feature>
<proteinExistence type="inferred from homology"/>
<evidence type="ECO:0000256" key="1">
    <source>
        <dbReference type="ARBA" id="ARBA00009775"/>
    </source>
</evidence>
<dbReference type="SUPFAM" id="SSF53335">
    <property type="entry name" value="S-adenosyl-L-methionine-dependent methyltransferases"/>
    <property type="match status" value="1"/>
</dbReference>
<dbReference type="Gene3D" id="3.40.50.150">
    <property type="entry name" value="Vaccinia Virus protein VP39"/>
    <property type="match status" value="1"/>
</dbReference>
<protein>
    <submittedName>
        <fullName evidence="13">tRNA (Guanine(37)-N1)-methyltransferase</fullName>
    </submittedName>
</protein>
<comment type="catalytic activity">
    <reaction evidence="10">
        <text>guanosine(37) in tRNA + S-adenosyl-L-methionine = N(1)-methylguanosine(37) in tRNA + S-adenosyl-L-homocysteine + H(+)</text>
        <dbReference type="Rhea" id="RHEA:36899"/>
        <dbReference type="Rhea" id="RHEA-COMP:10145"/>
        <dbReference type="Rhea" id="RHEA-COMP:10147"/>
        <dbReference type="ChEBI" id="CHEBI:15378"/>
        <dbReference type="ChEBI" id="CHEBI:57856"/>
        <dbReference type="ChEBI" id="CHEBI:59789"/>
        <dbReference type="ChEBI" id="CHEBI:73542"/>
        <dbReference type="ChEBI" id="CHEBI:74269"/>
        <dbReference type="EC" id="2.1.1.228"/>
    </reaction>
</comment>
<feature type="non-terminal residue" evidence="13">
    <location>
        <position position="1"/>
    </location>
</feature>
<keyword evidence="14" id="KW-1185">Reference proteome</keyword>
<dbReference type="PROSITE" id="PS51684">
    <property type="entry name" value="SAM_MT_TRM5_TYW2"/>
    <property type="match status" value="1"/>
</dbReference>
<gene>
    <name evidence="13" type="ORF">FF38_14525</name>
</gene>
<evidence type="ECO:0000256" key="2">
    <source>
        <dbReference type="ARBA" id="ARBA00022490"/>
    </source>
</evidence>
<keyword evidence="2" id="KW-0963">Cytoplasm</keyword>
<evidence type="ECO:0000256" key="11">
    <source>
        <dbReference type="SAM" id="MobiDB-lite"/>
    </source>
</evidence>
<evidence type="ECO:0000259" key="12">
    <source>
        <dbReference type="PROSITE" id="PS51684"/>
    </source>
</evidence>
<dbReference type="Pfam" id="PF02475">
    <property type="entry name" value="TRM5-TYW2_MTfase"/>
    <property type="match status" value="1"/>
</dbReference>
<comment type="caution">
    <text evidence="13">The sequence shown here is derived from an EMBL/GenBank/DDBJ whole genome shotgun (WGS) entry which is preliminary data.</text>
</comment>
<sequence length="581" mass="67027">LNKFPIPQRATTTLRYRHYWKNMDCDLLKPPPDVRGMTVLAIEKFNKTIQVPRLWVPEEKSQSVLPLVKKLLLKMEKLKPVKPLKYQEQEGREILLHPQPVKSWQDLPTQELEKHDIKEENYDLTELNLCYDNWRADEIMKSVLPANEEGLTSYSRIGHIVHLNLRDHLMPYKDLIGQVLLQKVVGCKTVVNKAASIDNTYRNFQLDLLCGEAVYQVETKENGVFFEFDFSKVYWNPRLSTEHERIVQLLKPQDVLYDVFAGVGPFAVPAAKKQCQVLANDLNPESYKWLQHNMKRNKCLAQAQVFNKDGRDFILNEIREDLLKRWQQPNVNNYKIHITMNLPAMAVEFLSAFRGLLANETSIDFSQKNRQFPLVHVYSFAKGTNTKELVLQLVEENLQLKLKDNLEGVYFVRNVAPNKDMYRVSFYLTEEILMNPLTAIESNSNKEGIKRKAKVDEEDEMLESSKCITIMGRRSKQKTNGGNKPGAAATSAINKSKKNKNLFKVSDVKQKKKPKEVQGKLKKIKEAVTKKQEKVDANLRDLHKDLVVKKPQASTSKPLKPTKKPAPNTKNLSDKLGNFKF</sequence>
<dbReference type="FunFam" id="3.40.50.150:FF:000102">
    <property type="entry name" value="tRNA (guanine(37)-N1)-methyltransferase"/>
    <property type="match status" value="1"/>
</dbReference>
<feature type="region of interest" description="Disordered" evidence="11">
    <location>
        <begin position="473"/>
        <end position="522"/>
    </location>
</feature>
<dbReference type="GO" id="GO:0052906">
    <property type="term" value="F:tRNA (guanine(37)-N1)-methyltransferase activity"/>
    <property type="evidence" value="ECO:0007669"/>
    <property type="project" value="UniProtKB-EC"/>
</dbReference>
<feature type="compositionally biased region" description="Basic and acidic residues" evidence="11">
    <location>
        <begin position="535"/>
        <end position="548"/>
    </location>
</feature>
<dbReference type="GO" id="GO:0070901">
    <property type="term" value="P:mitochondrial tRNA methylation"/>
    <property type="evidence" value="ECO:0007669"/>
    <property type="project" value="UniProtKB-ARBA"/>
</dbReference>
<feature type="domain" description="SAM-dependent methyltransferase TRM5/TYW2-type" evidence="12">
    <location>
        <begin position="154"/>
        <end position="430"/>
    </location>
</feature>
<dbReference type="HAMAP" id="MF_03152">
    <property type="entry name" value="TRM5"/>
    <property type="match status" value="1"/>
</dbReference>
<evidence type="ECO:0000256" key="4">
    <source>
        <dbReference type="ARBA" id="ARBA00022679"/>
    </source>
</evidence>
<keyword evidence="6" id="KW-0819">tRNA processing</keyword>
<reference evidence="13 14" key="1">
    <citation type="journal article" date="2015" name="Nat. Commun.">
        <title>Lucilia cuprina genome unlocks parasitic fly biology to underpin future interventions.</title>
        <authorList>
            <person name="Anstead C.A."/>
            <person name="Korhonen P.K."/>
            <person name="Young N.D."/>
            <person name="Hall R.S."/>
            <person name="Jex A.R."/>
            <person name="Murali S.C."/>
            <person name="Hughes D.S."/>
            <person name="Lee S.F."/>
            <person name="Perry T."/>
            <person name="Stroehlein A.J."/>
            <person name="Ansell B.R."/>
            <person name="Breugelmans B."/>
            <person name="Hofmann A."/>
            <person name="Qu J."/>
            <person name="Dugan S."/>
            <person name="Lee S.L."/>
            <person name="Chao H."/>
            <person name="Dinh H."/>
            <person name="Han Y."/>
            <person name="Doddapaneni H.V."/>
            <person name="Worley K.C."/>
            <person name="Muzny D.M."/>
            <person name="Ioannidis P."/>
            <person name="Waterhouse R.M."/>
            <person name="Zdobnov E.M."/>
            <person name="James P.J."/>
            <person name="Bagnall N.H."/>
            <person name="Kotze A.C."/>
            <person name="Gibbs R.A."/>
            <person name="Richards S."/>
            <person name="Batterham P."/>
            <person name="Gasser R.B."/>
        </authorList>
    </citation>
    <scope>NUCLEOTIDE SEQUENCE [LARGE SCALE GENOMIC DNA]</scope>
    <source>
        <strain evidence="13 14">LS</strain>
        <tissue evidence="13">Full body</tissue>
    </source>
</reference>
<dbReference type="InterPro" id="IPR030382">
    <property type="entry name" value="MeTrfase_TRM5/TYW2"/>
</dbReference>
<dbReference type="GO" id="GO:0002939">
    <property type="term" value="P:tRNA N1-guanine methylation"/>
    <property type="evidence" value="ECO:0007669"/>
    <property type="project" value="TreeGrafter"/>
</dbReference>
<evidence type="ECO:0000256" key="7">
    <source>
        <dbReference type="ARBA" id="ARBA00023128"/>
    </source>
</evidence>
<evidence type="ECO:0000313" key="14">
    <source>
        <dbReference type="Proteomes" id="UP000037069"/>
    </source>
</evidence>
<feature type="compositionally biased region" description="Low complexity" evidence="11">
    <location>
        <begin position="553"/>
        <end position="571"/>
    </location>
</feature>